<feature type="domain" description="HECT" evidence="7">
    <location>
        <begin position="814"/>
        <end position="1164"/>
    </location>
</feature>
<feature type="compositionally biased region" description="Pro residues" evidence="6">
    <location>
        <begin position="13"/>
        <end position="41"/>
    </location>
</feature>
<dbReference type="InterPro" id="IPR044611">
    <property type="entry name" value="E3A/B/C-like"/>
</dbReference>
<dbReference type="SMART" id="SM00119">
    <property type="entry name" value="HECTc"/>
    <property type="match status" value="1"/>
</dbReference>
<accession>A0AA38RPG5</accession>
<organism evidence="8 9">
    <name type="scientific">Coniochaeta hoffmannii</name>
    <dbReference type="NCBI Taxonomy" id="91930"/>
    <lineage>
        <taxon>Eukaryota</taxon>
        <taxon>Fungi</taxon>
        <taxon>Dikarya</taxon>
        <taxon>Ascomycota</taxon>
        <taxon>Pezizomycotina</taxon>
        <taxon>Sordariomycetes</taxon>
        <taxon>Sordariomycetidae</taxon>
        <taxon>Coniochaetales</taxon>
        <taxon>Coniochaetaceae</taxon>
        <taxon>Coniochaeta</taxon>
    </lineage>
</organism>
<feature type="region of interest" description="Disordered" evidence="6">
    <location>
        <begin position="1"/>
        <end position="170"/>
    </location>
</feature>
<dbReference type="CDD" id="cd00078">
    <property type="entry name" value="HECTc"/>
    <property type="match status" value="1"/>
</dbReference>
<keyword evidence="4 5" id="KW-0833">Ubl conjugation pathway</keyword>
<proteinExistence type="predicted"/>
<dbReference type="GO" id="GO:0061630">
    <property type="term" value="F:ubiquitin protein ligase activity"/>
    <property type="evidence" value="ECO:0007669"/>
    <property type="project" value="UniProtKB-EC"/>
</dbReference>
<dbReference type="Gene3D" id="3.90.1750.10">
    <property type="entry name" value="Hect, E3 ligase catalytic domains"/>
    <property type="match status" value="1"/>
</dbReference>
<dbReference type="PANTHER" id="PTHR45700:SF8">
    <property type="entry name" value="HECT-TYPE E3 UBIQUITIN TRANSFERASE"/>
    <property type="match status" value="1"/>
</dbReference>
<feature type="compositionally biased region" description="Polar residues" evidence="6">
    <location>
        <begin position="138"/>
        <end position="166"/>
    </location>
</feature>
<evidence type="ECO:0000256" key="3">
    <source>
        <dbReference type="ARBA" id="ARBA00022679"/>
    </source>
</evidence>
<dbReference type="Proteomes" id="UP001174691">
    <property type="component" value="Unassembled WGS sequence"/>
</dbReference>
<feature type="region of interest" description="Disordered" evidence="6">
    <location>
        <begin position="221"/>
        <end position="316"/>
    </location>
</feature>
<dbReference type="Pfam" id="PF00632">
    <property type="entry name" value="HECT"/>
    <property type="match status" value="1"/>
</dbReference>
<feature type="compositionally biased region" description="Basic and acidic residues" evidence="6">
    <location>
        <begin position="1"/>
        <end position="12"/>
    </location>
</feature>
<evidence type="ECO:0000313" key="8">
    <source>
        <dbReference type="EMBL" id="KAJ9143529.1"/>
    </source>
</evidence>
<protein>
    <recommendedName>
        <fullName evidence="2">HECT-type E3 ubiquitin transferase</fullName>
        <ecNumber evidence="2">2.3.2.26</ecNumber>
    </recommendedName>
</protein>
<evidence type="ECO:0000259" key="7">
    <source>
        <dbReference type="PROSITE" id="PS50237"/>
    </source>
</evidence>
<feature type="active site" description="Glycyl thioester intermediate" evidence="5">
    <location>
        <position position="1132"/>
    </location>
</feature>
<reference evidence="8" key="1">
    <citation type="submission" date="2022-07" db="EMBL/GenBank/DDBJ databases">
        <title>Fungi with potential for degradation of polypropylene.</title>
        <authorList>
            <person name="Gostincar C."/>
        </authorList>
    </citation>
    <scope>NUCLEOTIDE SEQUENCE</scope>
    <source>
        <strain evidence="8">EXF-13287</strain>
    </source>
</reference>
<evidence type="ECO:0000256" key="6">
    <source>
        <dbReference type="SAM" id="MobiDB-lite"/>
    </source>
</evidence>
<feature type="compositionally biased region" description="Polar residues" evidence="6">
    <location>
        <begin position="301"/>
        <end position="310"/>
    </location>
</feature>
<dbReference type="EC" id="2.3.2.26" evidence="2"/>
<gene>
    <name evidence="8" type="ORF">NKR19_g6851</name>
</gene>
<feature type="compositionally biased region" description="Polar residues" evidence="6">
    <location>
        <begin position="689"/>
        <end position="703"/>
    </location>
</feature>
<dbReference type="AlphaFoldDB" id="A0AA38RPG5"/>
<evidence type="ECO:0000256" key="4">
    <source>
        <dbReference type="ARBA" id="ARBA00022786"/>
    </source>
</evidence>
<feature type="compositionally biased region" description="Polar residues" evidence="6">
    <location>
        <begin position="268"/>
        <end position="287"/>
    </location>
</feature>
<feature type="compositionally biased region" description="Basic residues" evidence="6">
    <location>
        <begin position="100"/>
        <end position="109"/>
    </location>
</feature>
<dbReference type="InterPro" id="IPR035983">
    <property type="entry name" value="Hect_E3_ubiquitin_ligase"/>
</dbReference>
<name>A0AA38RPG5_9PEZI</name>
<dbReference type="GO" id="GO:0000209">
    <property type="term" value="P:protein polyubiquitination"/>
    <property type="evidence" value="ECO:0007669"/>
    <property type="project" value="InterPro"/>
</dbReference>
<dbReference type="PANTHER" id="PTHR45700">
    <property type="entry name" value="UBIQUITIN-PROTEIN LIGASE E3C"/>
    <property type="match status" value="1"/>
</dbReference>
<keyword evidence="9" id="KW-1185">Reference proteome</keyword>
<comment type="catalytic activity">
    <reaction evidence="1">
        <text>S-ubiquitinyl-[E2 ubiquitin-conjugating enzyme]-L-cysteine + [acceptor protein]-L-lysine = [E2 ubiquitin-conjugating enzyme]-L-cysteine + N(6)-ubiquitinyl-[acceptor protein]-L-lysine.</text>
        <dbReference type="EC" id="2.3.2.26"/>
    </reaction>
</comment>
<dbReference type="Gene3D" id="3.30.2160.10">
    <property type="entry name" value="Hect, E3 ligase catalytic domain"/>
    <property type="match status" value="1"/>
</dbReference>
<dbReference type="SUPFAM" id="SSF56204">
    <property type="entry name" value="Hect, E3 ligase catalytic domain"/>
    <property type="match status" value="1"/>
</dbReference>
<dbReference type="EMBL" id="JANBVN010000111">
    <property type="protein sequence ID" value="KAJ9143529.1"/>
    <property type="molecule type" value="Genomic_DNA"/>
</dbReference>
<comment type="caution">
    <text evidence="8">The sequence shown here is derived from an EMBL/GenBank/DDBJ whole genome shotgun (WGS) entry which is preliminary data.</text>
</comment>
<feature type="compositionally biased region" description="Basic and acidic residues" evidence="6">
    <location>
        <begin position="288"/>
        <end position="299"/>
    </location>
</feature>
<sequence>MAPWPDRTDSYRRPPPAGGYAPPPPPPPPPPPADPPPPPPVLATTGASPKKLAPVRSRSNAAASSRYVSQASRMSRFEVLDGSELHVSSSSEDDNVKPARSSRPRHGRSLSHPFPSLFANKKKKPARTSSEDSDQDSMDNLAQMPNSKSKPQQPQHGQRNGQTSGSRDFATGHCMTCGSLQSSRNTEPISLEYTRNLVTQCLEEYLQRALAAYAVGQSAWGPESRTHSFSPDGISGASASPDAAVPFTSPQEPAQIPIRPARREQDLKSNNPFRDTGPAQRSYSTSYPDKRPALRDVPSDKSASNANQDESVTEHETKRLFRRLDDYVISTVTSFEALNTSFLADRSNPHFQPPTDRFQRRASEARREPANGEYPFTDLDAKMLMVGDIAENGSWWTGGQEEHMPTRTASHRSTHVPSFVNHRTPRIDWDELDEWYSMVLNPSKLLPAVYDGLVRHEPSLAATEPQLQDLGSTLLRAQEHTQRNLLKATESILKRPGRPITRPSDLRFSLILLANPLLHASYKSATENDIRSISGPERLPRNALGTAKPSSGQHSGIIKRVLGLLSNAPNDCHSHVISWFARYPESRFAEIKDLVGGFLVYRLLRQHEKKQEVKVDPVEGLIPNMSAGRTAASLHAALGNAPRQGRKSKEPSKKQLYNDDWQIRAAAQVMGLVFAANNTPHSRRKSLPSRPSAQNGGYASTSRDTVHTRGQVFPTSDFYVTLLDDSDLVADFEAWEHKRGKFSFCQYPFLLSIGAKIQIMEYDARRQMQSKARDAFFDSLLSRRAIEQYLTLDVRRDCLVEDSLSAVSEVIGSGSEDVKKGLRIIFRGEEGIDAGGLRKEWFLLLIREVFNPEHGMFVYDEDSRHCYFNPNSFETSDQYFLVGVVFGLAIYNSTILDVAFPPFAFRKLLMAAPATAATSPPSQQPRPTMTYTLDDLAQYRPALARGFRQLLDYEEDNVEGVFCLDFVAVVEKYGAIEQVPLCPGGERRPVTKANRKEYVDLYVRYLLDTAVTRQFEPFKRGFFTVCGGNALSLFRPEEIELLVRGSDEALDIASLRAVATYDNWPSKDAARTEPTVHWFWETFAAASPQDQRKLLLFITGSDRIPAMGAASLSIRIACLGEDTGRYPTARTCFNSLSLYRYRDRGRLERLLWTAVRESEGFGLK</sequence>
<dbReference type="InterPro" id="IPR000569">
    <property type="entry name" value="HECT_dom"/>
</dbReference>
<evidence type="ECO:0000256" key="5">
    <source>
        <dbReference type="PROSITE-ProRule" id="PRU00104"/>
    </source>
</evidence>
<evidence type="ECO:0000256" key="2">
    <source>
        <dbReference type="ARBA" id="ARBA00012485"/>
    </source>
</evidence>
<evidence type="ECO:0000256" key="1">
    <source>
        <dbReference type="ARBA" id="ARBA00000885"/>
    </source>
</evidence>
<feature type="region of interest" description="Disordered" evidence="6">
    <location>
        <begin position="346"/>
        <end position="374"/>
    </location>
</feature>
<feature type="compositionally biased region" description="Low complexity" evidence="6">
    <location>
        <begin position="56"/>
        <end position="66"/>
    </location>
</feature>
<feature type="region of interest" description="Disordered" evidence="6">
    <location>
        <begin position="532"/>
        <end position="554"/>
    </location>
</feature>
<evidence type="ECO:0000313" key="9">
    <source>
        <dbReference type="Proteomes" id="UP001174691"/>
    </source>
</evidence>
<dbReference type="PROSITE" id="PS50237">
    <property type="entry name" value="HECT"/>
    <property type="match status" value="1"/>
</dbReference>
<feature type="compositionally biased region" description="Basic and acidic residues" evidence="6">
    <location>
        <begin position="357"/>
        <end position="370"/>
    </location>
</feature>
<dbReference type="SUPFAM" id="SSF101447">
    <property type="entry name" value="Formin homology 2 domain (FH2 domain)"/>
    <property type="match status" value="1"/>
</dbReference>
<feature type="region of interest" description="Disordered" evidence="6">
    <location>
        <begin position="680"/>
        <end position="704"/>
    </location>
</feature>
<dbReference type="Gene3D" id="3.30.2410.10">
    <property type="entry name" value="Hect, E3 ligase catalytic domain"/>
    <property type="match status" value="1"/>
</dbReference>
<keyword evidence="3" id="KW-0808">Transferase</keyword>